<accession>A0ABT4UKM2</accession>
<keyword evidence="2" id="KW-1185">Reference proteome</keyword>
<evidence type="ECO:0000313" key="1">
    <source>
        <dbReference type="EMBL" id="MDA3615338.1"/>
    </source>
</evidence>
<sequence>MIQTEDNLPVIKLLQQLSPYVPYTNENIEIFLQYFQVKTIKKKQSFLTPGYLTKYVGWVNSGCLRSYTLDDNGFEHILQFAPENWWITDMLGFVKQTQGCLYVDAVLDSELLVLTRENQLKLFKEIPAFESYFRTITENALISTQLRLMSNLSAPAAERYNNFCTTYPKLIDIIPQKQVAAFIGVTPEFLSKLKKQHT</sequence>
<dbReference type="Gene3D" id="2.60.120.10">
    <property type="entry name" value="Jelly Rolls"/>
    <property type="match status" value="1"/>
</dbReference>
<organism evidence="1 2">
    <name type="scientific">Polluticaenibacter yanchengensis</name>
    <dbReference type="NCBI Taxonomy" id="3014562"/>
    <lineage>
        <taxon>Bacteria</taxon>
        <taxon>Pseudomonadati</taxon>
        <taxon>Bacteroidota</taxon>
        <taxon>Chitinophagia</taxon>
        <taxon>Chitinophagales</taxon>
        <taxon>Chitinophagaceae</taxon>
        <taxon>Polluticaenibacter</taxon>
    </lineage>
</organism>
<proteinExistence type="predicted"/>
<dbReference type="Proteomes" id="UP001210231">
    <property type="component" value="Unassembled WGS sequence"/>
</dbReference>
<gene>
    <name evidence="1" type="ORF">O3P16_11005</name>
</gene>
<evidence type="ECO:0000313" key="2">
    <source>
        <dbReference type="Proteomes" id="UP001210231"/>
    </source>
</evidence>
<dbReference type="RefSeq" id="WP_407031664.1">
    <property type="nucleotide sequence ID" value="NZ_JAQGEF010000012.1"/>
</dbReference>
<reference evidence="1 2" key="1">
    <citation type="submission" date="2022-12" db="EMBL/GenBank/DDBJ databases">
        <title>Chitinophagaceae gen. sp. nov., a new member of the family Chitinophagaceae, isolated from soil in a chemical factory.</title>
        <authorList>
            <person name="Ke Z."/>
        </authorList>
    </citation>
    <scope>NUCLEOTIDE SEQUENCE [LARGE SCALE GENOMIC DNA]</scope>
    <source>
        <strain evidence="1 2">LY-5</strain>
    </source>
</reference>
<dbReference type="SUPFAM" id="SSF51206">
    <property type="entry name" value="cAMP-binding domain-like"/>
    <property type="match status" value="1"/>
</dbReference>
<dbReference type="InterPro" id="IPR014710">
    <property type="entry name" value="RmlC-like_jellyroll"/>
</dbReference>
<protein>
    <submittedName>
        <fullName evidence="1">Crp/Fnr family transcriptional regulator</fullName>
    </submittedName>
</protein>
<dbReference type="InterPro" id="IPR018490">
    <property type="entry name" value="cNMP-bd_dom_sf"/>
</dbReference>
<name>A0ABT4UKM2_9BACT</name>
<comment type="caution">
    <text evidence="1">The sequence shown here is derived from an EMBL/GenBank/DDBJ whole genome shotgun (WGS) entry which is preliminary data.</text>
</comment>
<dbReference type="EMBL" id="JAQGEF010000012">
    <property type="protein sequence ID" value="MDA3615338.1"/>
    <property type="molecule type" value="Genomic_DNA"/>
</dbReference>